<comment type="caution">
    <text evidence="3">The sequence shown here is derived from an EMBL/GenBank/DDBJ whole genome shotgun (WGS) entry which is preliminary data.</text>
</comment>
<name>A0ABP9D939_9ACTN</name>
<proteinExistence type="predicted"/>
<feature type="chain" id="PRO_5046611766" description="Rodlet layer protein" evidence="2">
    <location>
        <begin position="32"/>
        <end position="121"/>
    </location>
</feature>
<feature type="region of interest" description="Disordered" evidence="1">
    <location>
        <begin position="35"/>
        <end position="62"/>
    </location>
</feature>
<evidence type="ECO:0000313" key="3">
    <source>
        <dbReference type="EMBL" id="GAA4833794.1"/>
    </source>
</evidence>
<dbReference type="InterPro" id="IPR047736">
    <property type="entry name" value="RdlA/B-like"/>
</dbReference>
<organism evidence="3 4">
    <name type="scientific">Kitasatospora terrestris</name>
    <dbReference type="NCBI Taxonomy" id="258051"/>
    <lineage>
        <taxon>Bacteria</taxon>
        <taxon>Bacillati</taxon>
        <taxon>Actinomycetota</taxon>
        <taxon>Actinomycetes</taxon>
        <taxon>Kitasatosporales</taxon>
        <taxon>Streptomycetaceae</taxon>
        <taxon>Kitasatospora</taxon>
    </lineage>
</organism>
<dbReference type="Pfam" id="PF25848">
    <property type="entry name" value="Rodlin"/>
    <property type="match status" value="1"/>
</dbReference>
<evidence type="ECO:0000313" key="4">
    <source>
        <dbReference type="Proteomes" id="UP001501752"/>
    </source>
</evidence>
<reference evidence="4" key="1">
    <citation type="journal article" date="2019" name="Int. J. Syst. Evol. Microbiol.">
        <title>The Global Catalogue of Microorganisms (GCM) 10K type strain sequencing project: providing services to taxonomists for standard genome sequencing and annotation.</title>
        <authorList>
            <consortium name="The Broad Institute Genomics Platform"/>
            <consortium name="The Broad Institute Genome Sequencing Center for Infectious Disease"/>
            <person name="Wu L."/>
            <person name="Ma J."/>
        </authorList>
    </citation>
    <scope>NUCLEOTIDE SEQUENCE [LARGE SCALE GENOMIC DNA]</scope>
    <source>
        <strain evidence="4">JCM 13006</strain>
    </source>
</reference>
<dbReference type="Proteomes" id="UP001501752">
    <property type="component" value="Unassembled WGS sequence"/>
</dbReference>
<sequence>MKGNSPVLKKTLATVGIAVSAVTMSAFPAMAIGDSDGSATSLQGNGGTNATGTQGNHSPNTHTLDNPNLCLPEIHNIGVGALIGLAVPIEAKVLNNNPQQTCVVGQNTVGSGDGGVSHLIG</sequence>
<gene>
    <name evidence="3" type="ORF">GCM10023235_05380</name>
</gene>
<evidence type="ECO:0008006" key="5">
    <source>
        <dbReference type="Google" id="ProtNLM"/>
    </source>
</evidence>
<evidence type="ECO:0000256" key="2">
    <source>
        <dbReference type="SAM" id="SignalP"/>
    </source>
</evidence>
<protein>
    <recommendedName>
        <fullName evidence="5">Rodlet layer protein</fullName>
    </recommendedName>
</protein>
<keyword evidence="4" id="KW-1185">Reference proteome</keyword>
<dbReference type="EMBL" id="BAABIS010000001">
    <property type="protein sequence ID" value="GAA4833794.1"/>
    <property type="molecule type" value="Genomic_DNA"/>
</dbReference>
<accession>A0ABP9D939</accession>
<feature type="signal peptide" evidence="2">
    <location>
        <begin position="1"/>
        <end position="31"/>
    </location>
</feature>
<keyword evidence="2" id="KW-0732">Signal</keyword>
<evidence type="ECO:0000256" key="1">
    <source>
        <dbReference type="SAM" id="MobiDB-lite"/>
    </source>
</evidence>